<accession>A0A9P9DVW0</accession>
<dbReference type="InterPro" id="IPR001401">
    <property type="entry name" value="Dynamin_GTPase"/>
</dbReference>
<gene>
    <name evidence="4" type="ORF">EDB81DRAFT_663136</name>
</gene>
<dbReference type="SUPFAM" id="SSF52540">
    <property type="entry name" value="P-loop containing nucleoside triphosphate hydrolases"/>
    <property type="match status" value="1"/>
</dbReference>
<dbReference type="CDD" id="cd08771">
    <property type="entry name" value="DLP_1"/>
    <property type="match status" value="1"/>
</dbReference>
<dbReference type="PANTHER" id="PTHR11566:SF21">
    <property type="entry name" value="DYNAMIN RELATED PROTEIN 1, ISOFORM A"/>
    <property type="match status" value="1"/>
</dbReference>
<comment type="caution">
    <text evidence="4">The sequence shown here is derived from an EMBL/GenBank/DDBJ whole genome shotgun (WGS) entry which is preliminary data.</text>
</comment>
<dbReference type="Proteomes" id="UP000738349">
    <property type="component" value="Unassembled WGS sequence"/>
</dbReference>
<proteinExistence type="predicted"/>
<keyword evidence="5" id="KW-1185">Reference proteome</keyword>
<dbReference type="InterPro" id="IPR045063">
    <property type="entry name" value="Dynamin_N"/>
</dbReference>
<dbReference type="GO" id="GO:0008017">
    <property type="term" value="F:microtubule binding"/>
    <property type="evidence" value="ECO:0007669"/>
    <property type="project" value="TreeGrafter"/>
</dbReference>
<feature type="region of interest" description="Disordered" evidence="1">
    <location>
        <begin position="264"/>
        <end position="283"/>
    </location>
</feature>
<dbReference type="EMBL" id="JAGMUV010000020">
    <property type="protein sequence ID" value="KAH7125952.1"/>
    <property type="molecule type" value="Genomic_DNA"/>
</dbReference>
<sequence length="694" mass="77224">MEGISLDRLALGQIGGDSKDLLDSIYSLRGLGVGTSVTFPYIVVVGDQSSGKSSILEAISGMRFPIKDGVCTRFATEISVRPGLKESVHVKIIANHRDQQSAFNGKSFSKNDLPKLIEEAKGMMKVDDDATSVSEDILRINISGPELTPLFLVDLPGFCRAEISEQPTEEVSSVLRITDKYLKRKNNIILAVVSADAEIEEQSVITEVQMNDPTGERTIGIITKPDLLIPGSIKSRKYLKLAKNLEGAHILKLGWHVLRNTDCPDRNETNPVSRRASDGSGDQKKMEFSEFRDCVTFPSSNNGVDSLRQKLSKVLKRQFQLSVPNLVEAVEATIESQQNRLNSLGKARSSASEIRQYLVTIAERLKDLTYSAVGGIYDGEFFSSLDASALNEEDAYVDQRKLRAVIRNLNGAFNNVISSRGSAMRIVGCADIQFGDGCKRPGPYHWDSGLNRFEVEGPVAVPWTNLKTRLEKMALNDLGSQFPGSSNDRLALELFREQSRPWKGIAKQYLKLAMDSARMFVELALEHVTGAGENIRDAILAEYVLDYFDRKASHLNDKLEELLVHYQEGEIVCLEDEFHDYTPNETTSEVSDDDAGELRLKQVLDNMITYYEMSLQTFTNNVTVLAVENCLISKMKSVFTTTAVLEMDDDTLLRLGSESQESQRERLELQNSIAALKSDLAICKKHRPRPSSSR</sequence>
<evidence type="ECO:0000313" key="5">
    <source>
        <dbReference type="Proteomes" id="UP000738349"/>
    </source>
</evidence>
<evidence type="ECO:0000256" key="1">
    <source>
        <dbReference type="SAM" id="MobiDB-lite"/>
    </source>
</evidence>
<dbReference type="PANTHER" id="PTHR11566">
    <property type="entry name" value="DYNAMIN"/>
    <property type="match status" value="1"/>
</dbReference>
<dbReference type="OrthoDB" id="415706at2759"/>
<feature type="domain" description="Dynamin-type G" evidence="3">
    <location>
        <begin position="36"/>
        <end position="324"/>
    </location>
</feature>
<dbReference type="PROSITE" id="PS51388">
    <property type="entry name" value="GED"/>
    <property type="match status" value="1"/>
</dbReference>
<dbReference type="GO" id="GO:0000266">
    <property type="term" value="P:mitochondrial fission"/>
    <property type="evidence" value="ECO:0007669"/>
    <property type="project" value="TreeGrafter"/>
</dbReference>
<dbReference type="InterPro" id="IPR022812">
    <property type="entry name" value="Dynamin"/>
</dbReference>
<dbReference type="PROSITE" id="PS51718">
    <property type="entry name" value="G_DYNAMIN_2"/>
    <property type="match status" value="1"/>
</dbReference>
<dbReference type="GO" id="GO:0048312">
    <property type="term" value="P:intracellular distribution of mitochondria"/>
    <property type="evidence" value="ECO:0007669"/>
    <property type="project" value="TreeGrafter"/>
</dbReference>
<keyword evidence="4" id="KW-0378">Hydrolase</keyword>
<name>A0A9P9DVW0_9HYPO</name>
<dbReference type="InterPro" id="IPR020850">
    <property type="entry name" value="GED_dom"/>
</dbReference>
<dbReference type="InterPro" id="IPR030381">
    <property type="entry name" value="G_DYNAMIN_dom"/>
</dbReference>
<organism evidence="4 5">
    <name type="scientific">Dactylonectria macrodidyma</name>
    <dbReference type="NCBI Taxonomy" id="307937"/>
    <lineage>
        <taxon>Eukaryota</taxon>
        <taxon>Fungi</taxon>
        <taxon>Dikarya</taxon>
        <taxon>Ascomycota</taxon>
        <taxon>Pezizomycotina</taxon>
        <taxon>Sordariomycetes</taxon>
        <taxon>Hypocreomycetidae</taxon>
        <taxon>Hypocreales</taxon>
        <taxon>Nectriaceae</taxon>
        <taxon>Dactylonectria</taxon>
    </lineage>
</organism>
<dbReference type="GO" id="GO:0005525">
    <property type="term" value="F:GTP binding"/>
    <property type="evidence" value="ECO:0007669"/>
    <property type="project" value="InterPro"/>
</dbReference>
<protein>
    <submittedName>
        <fullName evidence="4">P-loop containing nucleoside triphosphate hydrolase protein</fullName>
    </submittedName>
</protein>
<dbReference type="InterPro" id="IPR027417">
    <property type="entry name" value="P-loop_NTPase"/>
</dbReference>
<evidence type="ECO:0000313" key="4">
    <source>
        <dbReference type="EMBL" id="KAH7125952.1"/>
    </source>
</evidence>
<dbReference type="SMART" id="SM00053">
    <property type="entry name" value="DYNc"/>
    <property type="match status" value="1"/>
</dbReference>
<evidence type="ECO:0000259" key="3">
    <source>
        <dbReference type="PROSITE" id="PS51718"/>
    </source>
</evidence>
<dbReference type="GO" id="GO:0016020">
    <property type="term" value="C:membrane"/>
    <property type="evidence" value="ECO:0007669"/>
    <property type="project" value="TreeGrafter"/>
</dbReference>
<dbReference type="GO" id="GO:0005739">
    <property type="term" value="C:mitochondrion"/>
    <property type="evidence" value="ECO:0007669"/>
    <property type="project" value="TreeGrafter"/>
</dbReference>
<evidence type="ECO:0000259" key="2">
    <source>
        <dbReference type="PROSITE" id="PS51388"/>
    </source>
</evidence>
<dbReference type="GO" id="GO:0016559">
    <property type="term" value="P:peroxisome fission"/>
    <property type="evidence" value="ECO:0007669"/>
    <property type="project" value="TreeGrafter"/>
</dbReference>
<dbReference type="AlphaFoldDB" id="A0A9P9DVW0"/>
<reference evidence="4" key="1">
    <citation type="journal article" date="2021" name="Nat. Commun.">
        <title>Genetic determinants of endophytism in the Arabidopsis root mycobiome.</title>
        <authorList>
            <person name="Mesny F."/>
            <person name="Miyauchi S."/>
            <person name="Thiergart T."/>
            <person name="Pickel B."/>
            <person name="Atanasova L."/>
            <person name="Karlsson M."/>
            <person name="Huettel B."/>
            <person name="Barry K.W."/>
            <person name="Haridas S."/>
            <person name="Chen C."/>
            <person name="Bauer D."/>
            <person name="Andreopoulos W."/>
            <person name="Pangilinan J."/>
            <person name="LaButti K."/>
            <person name="Riley R."/>
            <person name="Lipzen A."/>
            <person name="Clum A."/>
            <person name="Drula E."/>
            <person name="Henrissat B."/>
            <person name="Kohler A."/>
            <person name="Grigoriev I.V."/>
            <person name="Martin F.M."/>
            <person name="Hacquard S."/>
        </authorList>
    </citation>
    <scope>NUCLEOTIDE SEQUENCE</scope>
    <source>
        <strain evidence="4">MPI-CAGE-AT-0147</strain>
    </source>
</reference>
<feature type="non-terminal residue" evidence="4">
    <location>
        <position position="1"/>
    </location>
</feature>
<dbReference type="GO" id="GO:0003924">
    <property type="term" value="F:GTPase activity"/>
    <property type="evidence" value="ECO:0007669"/>
    <property type="project" value="InterPro"/>
</dbReference>
<dbReference type="Gene3D" id="3.40.50.300">
    <property type="entry name" value="P-loop containing nucleotide triphosphate hydrolases"/>
    <property type="match status" value="1"/>
</dbReference>
<dbReference type="GO" id="GO:0005874">
    <property type="term" value="C:microtubule"/>
    <property type="evidence" value="ECO:0007669"/>
    <property type="project" value="TreeGrafter"/>
</dbReference>
<dbReference type="GO" id="GO:0006897">
    <property type="term" value="P:endocytosis"/>
    <property type="evidence" value="ECO:0007669"/>
    <property type="project" value="TreeGrafter"/>
</dbReference>
<dbReference type="PRINTS" id="PR00195">
    <property type="entry name" value="DYNAMIN"/>
</dbReference>
<feature type="domain" description="GED" evidence="2">
    <location>
        <begin position="600"/>
        <end position="691"/>
    </location>
</feature>
<dbReference type="Pfam" id="PF00350">
    <property type="entry name" value="Dynamin_N"/>
    <property type="match status" value="1"/>
</dbReference>